<keyword evidence="1" id="KW-0732">Signal</keyword>
<keyword evidence="3" id="KW-0393">Immunoglobulin domain</keyword>
<name>A0AAW0H4L9_MYOGA</name>
<dbReference type="GO" id="GO:0002682">
    <property type="term" value="P:regulation of immune system process"/>
    <property type="evidence" value="ECO:0007669"/>
    <property type="project" value="TreeGrafter"/>
</dbReference>
<evidence type="ECO:0000256" key="4">
    <source>
        <dbReference type="ARBA" id="ARBA00038222"/>
    </source>
</evidence>
<dbReference type="Proteomes" id="UP001488838">
    <property type="component" value="Unassembled WGS sequence"/>
</dbReference>
<dbReference type="Gene3D" id="2.60.40.10">
    <property type="entry name" value="Immunoglobulins"/>
    <property type="match status" value="6"/>
</dbReference>
<dbReference type="GO" id="GO:1990782">
    <property type="term" value="F:protein tyrosine kinase binding"/>
    <property type="evidence" value="ECO:0007669"/>
    <property type="project" value="TreeGrafter"/>
</dbReference>
<sequence>REDGTVRREMEEYSLIPCKGCTFWQGLLLTAFLLTCWHLPTTAQVTIELVPPQVVEGENVLLRVHNLPENLLAFVWHKGVRNMSLGIALYSLAKGLSVTGPIHSGRETVYSNGSLKIYNVTQKDTGLYTFRTINGQVGVSSKTTTYLHVYTSLLTCGRPTSAQPTIESVPPSIAEGESVLLVVHNLPENLRALFWYKGVAVFKNHEVARHIIGKNSSVLGPAHSGRETMYSNGSLLLQNFTRNDIGFYILRTLTTDLKAKIAHVQLRLDTFHCRHYFTSSQLTIESVPPSIAEGESVLLVVHNLPENLRALFWYKGVAVFKNHEVARHIIGKNSSVLGPAHSGRETMYSNGSLLLQNFTRNDTGIYTLRTLTTDLKAAVAHVQLLTDTSLSTSYNLFTSDQLMIEQVPRNPVKGESILLLVHNLPKDLRTFSWYKSLYSTQSFKIAEYRRAMSSITWGPAYSSRAIVYINGSLLLQNVTEKDAGFYTLQTLNRDFKTENTHIQFRVYNCRLPPTTAQLTILSVPPNAVEGKSILLVAHNIPKNLRSFVWYRGATTVNRHEIAQNVITTNRSLLGPAHTGREAVYPNGSLLLHNVTQKDTGFYTLRTLNTQLETQETQVYLHIYKPVTQPFIRVTNTKAIVQSSVVLTCLSADAGISTRWIFNNRSLQLTKRMTLSMTKCQLKIDPVRRQDAGEYQCEVSNPVSSKTSLPVRLVVMNDIVDAFLSMGYNKEQSFVVKMISYHS</sequence>
<dbReference type="PANTHER" id="PTHR44427">
    <property type="entry name" value="CARCINOEMBRYONIC ANTIGEN-RELATED CELL ADHESION MOLECULE 19"/>
    <property type="match status" value="1"/>
</dbReference>
<dbReference type="PANTHER" id="PTHR44427:SF1">
    <property type="entry name" value="CARCINOEMBRYONIC ANTIGEN-RELATED CELL ADHESION MOLECULE 1"/>
    <property type="match status" value="1"/>
</dbReference>
<accession>A0AAW0H4L9</accession>
<dbReference type="InterPro" id="IPR050831">
    <property type="entry name" value="CEA_cell_adhesion"/>
</dbReference>
<dbReference type="InterPro" id="IPR013783">
    <property type="entry name" value="Ig-like_fold"/>
</dbReference>
<feature type="non-terminal residue" evidence="6">
    <location>
        <position position="742"/>
    </location>
</feature>
<protein>
    <recommendedName>
        <fullName evidence="5">Ig-like domain-containing protein</fullName>
    </recommendedName>
</protein>
<comment type="similarity">
    <text evidence="4">Belongs to the immunoglobulin superfamily. CEA family.</text>
</comment>
<keyword evidence="2" id="KW-0325">Glycoprotein</keyword>
<dbReference type="FunFam" id="2.60.40.10:FF:000340">
    <property type="entry name" value="Carcinoembryonic antigen-related cell adhesion molecule 1"/>
    <property type="match status" value="5"/>
</dbReference>
<comment type="caution">
    <text evidence="6">The sequence shown here is derived from an EMBL/GenBank/DDBJ whole genome shotgun (WGS) entry which is preliminary data.</text>
</comment>
<dbReference type="InterPro" id="IPR003599">
    <property type="entry name" value="Ig_sub"/>
</dbReference>
<dbReference type="AlphaFoldDB" id="A0AAW0H4L9"/>
<gene>
    <name evidence="6" type="ORF">U0070_015141</name>
</gene>
<proteinExistence type="inferred from homology"/>
<dbReference type="GO" id="GO:0007165">
    <property type="term" value="P:signal transduction"/>
    <property type="evidence" value="ECO:0007669"/>
    <property type="project" value="TreeGrafter"/>
</dbReference>
<dbReference type="InterPro" id="IPR013151">
    <property type="entry name" value="Immunoglobulin_dom"/>
</dbReference>
<evidence type="ECO:0000256" key="3">
    <source>
        <dbReference type="ARBA" id="ARBA00023319"/>
    </source>
</evidence>
<feature type="non-terminal residue" evidence="6">
    <location>
        <position position="1"/>
    </location>
</feature>
<evidence type="ECO:0000259" key="5">
    <source>
        <dbReference type="PROSITE" id="PS50835"/>
    </source>
</evidence>
<dbReference type="SUPFAM" id="SSF48726">
    <property type="entry name" value="Immunoglobulin"/>
    <property type="match status" value="6"/>
</dbReference>
<reference evidence="6 7" key="1">
    <citation type="journal article" date="2023" name="bioRxiv">
        <title>Conserved and derived expression patterns and positive selection on dental genes reveal complex evolutionary context of ever-growing rodent molars.</title>
        <authorList>
            <person name="Calamari Z.T."/>
            <person name="Song A."/>
            <person name="Cohen E."/>
            <person name="Akter M."/>
            <person name="Roy R.D."/>
            <person name="Hallikas O."/>
            <person name="Christensen M.M."/>
            <person name="Li P."/>
            <person name="Marangoni P."/>
            <person name="Jernvall J."/>
            <person name="Klein O.D."/>
        </authorList>
    </citation>
    <scope>NUCLEOTIDE SEQUENCE [LARGE SCALE GENOMIC DNA]</scope>
    <source>
        <strain evidence="6">V071</strain>
    </source>
</reference>
<evidence type="ECO:0000256" key="1">
    <source>
        <dbReference type="ARBA" id="ARBA00022729"/>
    </source>
</evidence>
<keyword evidence="7" id="KW-1185">Reference proteome</keyword>
<dbReference type="GO" id="GO:0005886">
    <property type="term" value="C:plasma membrane"/>
    <property type="evidence" value="ECO:0007669"/>
    <property type="project" value="TreeGrafter"/>
</dbReference>
<feature type="domain" description="Ig-like" evidence="5">
    <location>
        <begin position="625"/>
        <end position="707"/>
    </location>
</feature>
<dbReference type="GO" id="GO:0009986">
    <property type="term" value="C:cell surface"/>
    <property type="evidence" value="ECO:0007669"/>
    <property type="project" value="TreeGrafter"/>
</dbReference>
<dbReference type="FunFam" id="2.60.40.10:FF:000244">
    <property type="entry name" value="carcinoembryonic antigen-related cell adhesion molecule 16"/>
    <property type="match status" value="1"/>
</dbReference>
<dbReference type="CDD" id="cd05740">
    <property type="entry name" value="IgI_hCEACAM_2_4_6_like"/>
    <property type="match status" value="1"/>
</dbReference>
<dbReference type="InterPro" id="IPR036179">
    <property type="entry name" value="Ig-like_dom_sf"/>
</dbReference>
<dbReference type="SMART" id="SM00408">
    <property type="entry name" value="IGc2"/>
    <property type="match status" value="1"/>
</dbReference>
<dbReference type="Pfam" id="PF00047">
    <property type="entry name" value="ig"/>
    <property type="match status" value="1"/>
</dbReference>
<dbReference type="InterPro" id="IPR013106">
    <property type="entry name" value="Ig_V-set"/>
</dbReference>
<evidence type="ECO:0000256" key="2">
    <source>
        <dbReference type="ARBA" id="ARBA00023180"/>
    </source>
</evidence>
<evidence type="ECO:0000313" key="7">
    <source>
        <dbReference type="Proteomes" id="UP001488838"/>
    </source>
</evidence>
<dbReference type="Pfam" id="PF07686">
    <property type="entry name" value="V-set"/>
    <property type="match status" value="5"/>
</dbReference>
<dbReference type="PROSITE" id="PS50835">
    <property type="entry name" value="IG_LIKE"/>
    <property type="match status" value="1"/>
</dbReference>
<dbReference type="SMART" id="SM00409">
    <property type="entry name" value="IG"/>
    <property type="match status" value="6"/>
</dbReference>
<dbReference type="CDD" id="cd05774">
    <property type="entry name" value="IgV_CEACAM_D1"/>
    <property type="match status" value="5"/>
</dbReference>
<dbReference type="EMBL" id="JBBHLL010001081">
    <property type="protein sequence ID" value="KAK7796636.1"/>
    <property type="molecule type" value="Genomic_DNA"/>
</dbReference>
<organism evidence="6 7">
    <name type="scientific">Myodes glareolus</name>
    <name type="common">Bank vole</name>
    <name type="synonym">Clethrionomys glareolus</name>
    <dbReference type="NCBI Taxonomy" id="447135"/>
    <lineage>
        <taxon>Eukaryota</taxon>
        <taxon>Metazoa</taxon>
        <taxon>Chordata</taxon>
        <taxon>Craniata</taxon>
        <taxon>Vertebrata</taxon>
        <taxon>Euteleostomi</taxon>
        <taxon>Mammalia</taxon>
        <taxon>Eutheria</taxon>
        <taxon>Euarchontoglires</taxon>
        <taxon>Glires</taxon>
        <taxon>Rodentia</taxon>
        <taxon>Myomorpha</taxon>
        <taxon>Muroidea</taxon>
        <taxon>Cricetidae</taxon>
        <taxon>Arvicolinae</taxon>
        <taxon>Myodes</taxon>
    </lineage>
</organism>
<dbReference type="InterPro" id="IPR007110">
    <property type="entry name" value="Ig-like_dom"/>
</dbReference>
<evidence type="ECO:0000313" key="6">
    <source>
        <dbReference type="EMBL" id="KAK7796636.1"/>
    </source>
</evidence>
<dbReference type="InterPro" id="IPR003598">
    <property type="entry name" value="Ig_sub2"/>
</dbReference>